<evidence type="ECO:0000256" key="1">
    <source>
        <dbReference type="ARBA" id="ARBA00004651"/>
    </source>
</evidence>
<keyword evidence="3" id="KW-0813">Transport</keyword>
<evidence type="ECO:0000313" key="10">
    <source>
        <dbReference type="Proteomes" id="UP000824083"/>
    </source>
</evidence>
<evidence type="ECO:0000256" key="8">
    <source>
        <dbReference type="SAM" id="Phobius"/>
    </source>
</evidence>
<gene>
    <name evidence="9" type="ORF">IAC56_00405</name>
</gene>
<accession>A0A9D1LFG3</accession>
<reference evidence="9" key="1">
    <citation type="submission" date="2020-10" db="EMBL/GenBank/DDBJ databases">
        <authorList>
            <person name="Gilroy R."/>
        </authorList>
    </citation>
    <scope>NUCLEOTIDE SEQUENCE</scope>
    <source>
        <strain evidence="9">7463</strain>
    </source>
</reference>
<organism evidence="9 10">
    <name type="scientific">Candidatus Aphodousia faecigallinarum</name>
    <dbReference type="NCBI Taxonomy" id="2840677"/>
    <lineage>
        <taxon>Bacteria</taxon>
        <taxon>Pseudomonadati</taxon>
        <taxon>Pseudomonadota</taxon>
        <taxon>Betaproteobacteria</taxon>
        <taxon>Burkholderiales</taxon>
        <taxon>Sutterellaceae</taxon>
        <taxon>Sutterellaceae incertae sedis</taxon>
        <taxon>Candidatus Aphodousia</taxon>
    </lineage>
</organism>
<keyword evidence="5 8" id="KW-0812">Transmembrane</keyword>
<feature type="transmembrane region" description="Helical" evidence="8">
    <location>
        <begin position="12"/>
        <end position="34"/>
    </location>
</feature>
<name>A0A9D1LFG3_9BURK</name>
<dbReference type="GO" id="GO:0015556">
    <property type="term" value="F:C4-dicarboxylate transmembrane transporter activity"/>
    <property type="evidence" value="ECO:0007669"/>
    <property type="project" value="InterPro"/>
</dbReference>
<feature type="transmembrane region" description="Helical" evidence="8">
    <location>
        <begin position="102"/>
        <end position="121"/>
    </location>
</feature>
<evidence type="ECO:0000313" key="9">
    <source>
        <dbReference type="EMBL" id="HIU36732.1"/>
    </source>
</evidence>
<evidence type="ECO:0000256" key="5">
    <source>
        <dbReference type="ARBA" id="ARBA00022692"/>
    </source>
</evidence>
<keyword evidence="4" id="KW-1003">Cell membrane</keyword>
<dbReference type="Proteomes" id="UP000824083">
    <property type="component" value="Unassembled WGS sequence"/>
</dbReference>
<comment type="caution">
    <text evidence="9">The sequence shown here is derived from an EMBL/GenBank/DDBJ whole genome shotgun (WGS) entry which is preliminary data.</text>
</comment>
<evidence type="ECO:0000256" key="7">
    <source>
        <dbReference type="ARBA" id="ARBA00023136"/>
    </source>
</evidence>
<proteinExistence type="inferred from homology"/>
<keyword evidence="6 8" id="KW-1133">Transmembrane helix</keyword>
<evidence type="ECO:0000256" key="6">
    <source>
        <dbReference type="ARBA" id="ARBA00022989"/>
    </source>
</evidence>
<dbReference type="GO" id="GO:0005886">
    <property type="term" value="C:plasma membrane"/>
    <property type="evidence" value="ECO:0007669"/>
    <property type="project" value="UniProtKB-SubCell"/>
</dbReference>
<feature type="non-terminal residue" evidence="9">
    <location>
        <position position="1"/>
    </location>
</feature>
<evidence type="ECO:0000256" key="4">
    <source>
        <dbReference type="ARBA" id="ARBA00022475"/>
    </source>
</evidence>
<evidence type="ECO:0000256" key="3">
    <source>
        <dbReference type="ARBA" id="ARBA00022448"/>
    </source>
</evidence>
<dbReference type="AlphaFoldDB" id="A0A9D1LFG3"/>
<dbReference type="Pfam" id="PF03606">
    <property type="entry name" value="DcuC"/>
    <property type="match status" value="1"/>
</dbReference>
<feature type="transmembrane region" description="Helical" evidence="8">
    <location>
        <begin position="40"/>
        <end position="61"/>
    </location>
</feature>
<evidence type="ECO:0000256" key="2">
    <source>
        <dbReference type="ARBA" id="ARBA00005275"/>
    </source>
</evidence>
<comment type="similarity">
    <text evidence="2">Belongs to the DcuC/DcuD transporter (TC 2.A.61) family.</text>
</comment>
<dbReference type="InterPro" id="IPR004669">
    <property type="entry name" value="C4_dicarb_anaerob_car"/>
</dbReference>
<dbReference type="InterPro" id="IPR018385">
    <property type="entry name" value="C4_dicarb_anaerob_car-like"/>
</dbReference>
<feature type="transmembrane region" description="Helical" evidence="8">
    <location>
        <begin position="73"/>
        <end position="90"/>
    </location>
</feature>
<dbReference type="EMBL" id="DVMY01000012">
    <property type="protein sequence ID" value="HIU36732.1"/>
    <property type="molecule type" value="Genomic_DNA"/>
</dbReference>
<sequence>GLVSLLIEAAKGAGMGMAGTGIVVSIVIGIVTVLTGSGVASFTGLVPIAPAVAAGLGGDAIDLAMMMQLASEYLRPISPVAGVVIIVAGFANVSPLAVVRRNLIPCVGGLVFSLAMTIFMML</sequence>
<dbReference type="PANTHER" id="PTHR42002:SF2">
    <property type="entry name" value="ANAEROBIC C4-DICARBOXYLATE TRANSPORTER DCUC-RELATED"/>
    <property type="match status" value="1"/>
</dbReference>
<comment type="subcellular location">
    <subcellularLocation>
        <location evidence="1">Cell membrane</location>
        <topology evidence="1">Multi-pass membrane protein</topology>
    </subcellularLocation>
</comment>
<dbReference type="PANTHER" id="PTHR42002">
    <property type="entry name" value="ANAEROBIC C4-DICARBOXYLATE TRANSPORTER DCUC-RELATED"/>
    <property type="match status" value="1"/>
</dbReference>
<protein>
    <submittedName>
        <fullName evidence="9">Transporter</fullName>
    </submittedName>
</protein>
<keyword evidence="7 8" id="KW-0472">Membrane</keyword>
<reference evidence="9" key="2">
    <citation type="journal article" date="2021" name="PeerJ">
        <title>Extensive microbial diversity within the chicken gut microbiome revealed by metagenomics and culture.</title>
        <authorList>
            <person name="Gilroy R."/>
            <person name="Ravi A."/>
            <person name="Getino M."/>
            <person name="Pursley I."/>
            <person name="Horton D.L."/>
            <person name="Alikhan N.F."/>
            <person name="Baker D."/>
            <person name="Gharbi K."/>
            <person name="Hall N."/>
            <person name="Watson M."/>
            <person name="Adriaenssens E.M."/>
            <person name="Foster-Nyarko E."/>
            <person name="Jarju S."/>
            <person name="Secka A."/>
            <person name="Antonio M."/>
            <person name="Oren A."/>
            <person name="Chaudhuri R.R."/>
            <person name="La Ragione R."/>
            <person name="Hildebrand F."/>
            <person name="Pallen M.J."/>
        </authorList>
    </citation>
    <scope>NUCLEOTIDE SEQUENCE</scope>
    <source>
        <strain evidence="9">7463</strain>
    </source>
</reference>